<organism evidence="1">
    <name type="scientific">bioreactor metagenome</name>
    <dbReference type="NCBI Taxonomy" id="1076179"/>
    <lineage>
        <taxon>unclassified sequences</taxon>
        <taxon>metagenomes</taxon>
        <taxon>ecological metagenomes</taxon>
    </lineage>
</organism>
<evidence type="ECO:0000313" key="1">
    <source>
        <dbReference type="EMBL" id="MPN37932.1"/>
    </source>
</evidence>
<name>A0A645HHR5_9ZZZZ</name>
<dbReference type="EMBL" id="VSSQ01092861">
    <property type="protein sequence ID" value="MPN37932.1"/>
    <property type="molecule type" value="Genomic_DNA"/>
</dbReference>
<gene>
    <name evidence="1" type="ORF">SDC9_185453</name>
</gene>
<proteinExistence type="predicted"/>
<sequence length="86" mass="9518">MLGFPAKTFDFWADSGSDFSVVVDGPLADYIASVGAKTSFVLRNEDAPVLFSREFAYDAESYYAIPAYTYFRSDKASRIGCTTLDM</sequence>
<reference evidence="1" key="1">
    <citation type="submission" date="2019-08" db="EMBL/GenBank/DDBJ databases">
        <authorList>
            <person name="Kucharzyk K."/>
            <person name="Murdoch R.W."/>
            <person name="Higgins S."/>
            <person name="Loffler F."/>
        </authorList>
    </citation>
    <scope>NUCLEOTIDE SEQUENCE</scope>
</reference>
<accession>A0A645HHR5</accession>
<comment type="caution">
    <text evidence="1">The sequence shown here is derived from an EMBL/GenBank/DDBJ whole genome shotgun (WGS) entry which is preliminary data.</text>
</comment>
<protein>
    <submittedName>
        <fullName evidence="1">Uncharacterized protein</fullName>
    </submittedName>
</protein>
<dbReference type="AlphaFoldDB" id="A0A645HHR5"/>